<evidence type="ECO:0000313" key="3">
    <source>
        <dbReference type="Proteomes" id="UP000000851"/>
    </source>
</evidence>
<feature type="domain" description="Calcineurin-like phosphoesterase" evidence="1">
    <location>
        <begin position="39"/>
        <end position="248"/>
    </location>
</feature>
<evidence type="ECO:0000259" key="1">
    <source>
        <dbReference type="Pfam" id="PF00149"/>
    </source>
</evidence>
<dbReference type="CDD" id="cd00144">
    <property type="entry name" value="MPP_PPP_family"/>
    <property type="match status" value="1"/>
</dbReference>
<dbReference type="InParanoid" id="C7Q285"/>
<dbReference type="STRING" id="479433.Caci_8809"/>
<dbReference type="Gene3D" id="3.60.21.10">
    <property type="match status" value="1"/>
</dbReference>
<evidence type="ECO:0000313" key="2">
    <source>
        <dbReference type="EMBL" id="ACU77622.1"/>
    </source>
</evidence>
<accession>C7Q285</accession>
<reference evidence="2 3" key="1">
    <citation type="journal article" date="2009" name="Stand. Genomic Sci.">
        <title>Complete genome sequence of Catenulispora acidiphila type strain (ID 139908).</title>
        <authorList>
            <person name="Copeland A."/>
            <person name="Lapidus A."/>
            <person name="Glavina Del Rio T."/>
            <person name="Nolan M."/>
            <person name="Lucas S."/>
            <person name="Chen F."/>
            <person name="Tice H."/>
            <person name="Cheng J.F."/>
            <person name="Bruce D."/>
            <person name="Goodwin L."/>
            <person name="Pitluck S."/>
            <person name="Mikhailova N."/>
            <person name="Pati A."/>
            <person name="Ivanova N."/>
            <person name="Mavromatis K."/>
            <person name="Chen A."/>
            <person name="Palaniappan K."/>
            <person name="Chain P."/>
            <person name="Land M."/>
            <person name="Hauser L."/>
            <person name="Chang Y.J."/>
            <person name="Jeffries C.D."/>
            <person name="Chertkov O."/>
            <person name="Brettin T."/>
            <person name="Detter J.C."/>
            <person name="Han C."/>
            <person name="Ali Z."/>
            <person name="Tindall B.J."/>
            <person name="Goker M."/>
            <person name="Bristow J."/>
            <person name="Eisen J.A."/>
            <person name="Markowitz V."/>
            <person name="Hugenholtz P."/>
            <person name="Kyrpides N.C."/>
            <person name="Klenk H.P."/>
        </authorList>
    </citation>
    <scope>NUCLEOTIDE SEQUENCE [LARGE SCALE GENOMIC DNA]</scope>
    <source>
        <strain evidence="3">DSM 44928 / JCM 14897 / NBRC 102108 / NRRL B-24433 / ID139908</strain>
    </source>
</reference>
<name>C7Q285_CATAD</name>
<dbReference type="RefSeq" id="WP_015797346.1">
    <property type="nucleotide sequence ID" value="NC_013131.1"/>
</dbReference>
<proteinExistence type="predicted"/>
<gene>
    <name evidence="2" type="ordered locus">Caci_8809</name>
</gene>
<dbReference type="PANTHER" id="PTHR46546:SF4">
    <property type="entry name" value="SHEWANELLA-LIKE PROTEIN PHOSPHATASE 1"/>
    <property type="match status" value="1"/>
</dbReference>
<sequence>MTPPTPEVDPMAMTLEIDDTMDLTLDATVGINGPVPAGPVYVTGDVHGCAEQLQASLFRSGITDADGEWAAGSAWLWFLGDLFDRGPDGIGVIDTVMRLQKQAPEHGGRVDCLLGNHEVMLLASYRLTGPGADKFQERWLGNGGQPKDLRALTEEHAQWLESLPAMALVDDHLLIHSDTVTYRELGGDIATVNATVQAVLREYTDLEAWDRLTHLVTARFAFADDGTNALEFLAEFGGSQIVHGHSPIPLVFDIPAEDITGPMIYAEGRAVNMDTGTFLGGPCLISPLPSIPPRPQGS</sequence>
<keyword evidence="3" id="KW-1185">Reference proteome</keyword>
<dbReference type="Proteomes" id="UP000000851">
    <property type="component" value="Chromosome"/>
</dbReference>
<dbReference type="InterPro" id="IPR004843">
    <property type="entry name" value="Calcineurin-like_PHP"/>
</dbReference>
<dbReference type="AlphaFoldDB" id="C7Q285"/>
<organism evidence="2 3">
    <name type="scientific">Catenulispora acidiphila (strain DSM 44928 / JCM 14897 / NBRC 102108 / NRRL B-24433 / ID139908)</name>
    <dbReference type="NCBI Taxonomy" id="479433"/>
    <lineage>
        <taxon>Bacteria</taxon>
        <taxon>Bacillati</taxon>
        <taxon>Actinomycetota</taxon>
        <taxon>Actinomycetes</taxon>
        <taxon>Catenulisporales</taxon>
        <taxon>Catenulisporaceae</taxon>
        <taxon>Catenulispora</taxon>
    </lineage>
</organism>
<dbReference type="PANTHER" id="PTHR46546">
    <property type="entry name" value="SHEWANELLA-LIKE PROTEIN PHOSPHATASE 1"/>
    <property type="match status" value="1"/>
</dbReference>
<dbReference type="InterPro" id="IPR029052">
    <property type="entry name" value="Metallo-depent_PP-like"/>
</dbReference>
<dbReference type="HOGENOM" id="CLU_055447_0_0_11"/>
<dbReference type="Pfam" id="PF00149">
    <property type="entry name" value="Metallophos"/>
    <property type="match status" value="1"/>
</dbReference>
<protein>
    <submittedName>
        <fullName evidence="2">Metallophosphoesterase</fullName>
    </submittedName>
</protein>
<dbReference type="SUPFAM" id="SSF56300">
    <property type="entry name" value="Metallo-dependent phosphatases"/>
    <property type="match status" value="1"/>
</dbReference>
<dbReference type="KEGG" id="cai:Caci_8809"/>
<dbReference type="eggNOG" id="COG0639">
    <property type="taxonomic scope" value="Bacteria"/>
</dbReference>
<dbReference type="EMBL" id="CP001700">
    <property type="protein sequence ID" value="ACU77622.1"/>
    <property type="molecule type" value="Genomic_DNA"/>
</dbReference>
<dbReference type="GO" id="GO:0016787">
    <property type="term" value="F:hydrolase activity"/>
    <property type="evidence" value="ECO:0007669"/>
    <property type="project" value="InterPro"/>
</dbReference>